<keyword evidence="2 3" id="KW-0808">Transferase</keyword>
<comment type="caution">
    <text evidence="3">The sequence shown here is derived from an EMBL/GenBank/DDBJ whole genome shotgun (WGS) entry which is preliminary data.</text>
</comment>
<dbReference type="Proteomes" id="UP001601992">
    <property type="component" value="Unassembled WGS sequence"/>
</dbReference>
<accession>A0ABW6S0W4</accession>
<protein>
    <submittedName>
        <fullName evidence="3">Class I SAM-dependent methyltransferase</fullName>
        <ecNumber evidence="3">2.1.1.-</ecNumber>
    </submittedName>
</protein>
<dbReference type="GO" id="GO:0008168">
    <property type="term" value="F:methyltransferase activity"/>
    <property type="evidence" value="ECO:0007669"/>
    <property type="project" value="UniProtKB-KW"/>
</dbReference>
<organism evidence="3 4">
    <name type="scientific">Nocardia jiangxiensis</name>
    <dbReference type="NCBI Taxonomy" id="282685"/>
    <lineage>
        <taxon>Bacteria</taxon>
        <taxon>Bacillati</taxon>
        <taxon>Actinomycetota</taxon>
        <taxon>Actinomycetes</taxon>
        <taxon>Mycobacteriales</taxon>
        <taxon>Nocardiaceae</taxon>
        <taxon>Nocardia</taxon>
    </lineage>
</organism>
<sequence>MWNSIACRKRYLDDRLAEAVDADIEAVVLLGG</sequence>
<reference evidence="3 4" key="1">
    <citation type="submission" date="2024-10" db="EMBL/GenBank/DDBJ databases">
        <title>The Natural Products Discovery Center: Release of the First 8490 Sequenced Strains for Exploring Actinobacteria Biosynthetic Diversity.</title>
        <authorList>
            <person name="Kalkreuter E."/>
            <person name="Kautsar S.A."/>
            <person name="Yang D."/>
            <person name="Bader C.D."/>
            <person name="Teijaro C.N."/>
            <person name="Fluegel L."/>
            <person name="Davis C.M."/>
            <person name="Simpson J.R."/>
            <person name="Lauterbach L."/>
            <person name="Steele A.D."/>
            <person name="Gui C."/>
            <person name="Meng S."/>
            <person name="Li G."/>
            <person name="Viehrig K."/>
            <person name="Ye F."/>
            <person name="Su P."/>
            <person name="Kiefer A.F."/>
            <person name="Nichols A."/>
            <person name="Cepeda A.J."/>
            <person name="Yan W."/>
            <person name="Fan B."/>
            <person name="Jiang Y."/>
            <person name="Adhikari A."/>
            <person name="Zheng C.-J."/>
            <person name="Schuster L."/>
            <person name="Cowan T.M."/>
            <person name="Smanski M.J."/>
            <person name="Chevrette M.G."/>
            <person name="De Carvalho L.P.S."/>
            <person name="Shen B."/>
        </authorList>
    </citation>
    <scope>NUCLEOTIDE SEQUENCE [LARGE SCALE GENOMIC DNA]</scope>
    <source>
        <strain evidence="3 4">NPDC002593</strain>
    </source>
</reference>
<dbReference type="Pfam" id="PF04072">
    <property type="entry name" value="LCM"/>
    <property type="match status" value="1"/>
</dbReference>
<keyword evidence="4" id="KW-1185">Reference proteome</keyword>
<evidence type="ECO:0000313" key="4">
    <source>
        <dbReference type="Proteomes" id="UP001601992"/>
    </source>
</evidence>
<gene>
    <name evidence="3" type="ORF">ACFYXQ_19040</name>
</gene>
<evidence type="ECO:0000256" key="2">
    <source>
        <dbReference type="ARBA" id="ARBA00022679"/>
    </source>
</evidence>
<name>A0ABW6S0W4_9NOCA</name>
<dbReference type="RefSeq" id="WP_373282098.1">
    <property type="nucleotide sequence ID" value="NZ_JBIAQY010000006.1"/>
</dbReference>
<dbReference type="EMBL" id="JBIAQY010000006">
    <property type="protein sequence ID" value="MFF3569874.1"/>
    <property type="molecule type" value="Genomic_DNA"/>
</dbReference>
<dbReference type="InterPro" id="IPR007213">
    <property type="entry name" value="Ppm1/Ppm2/Tcmp"/>
</dbReference>
<dbReference type="GO" id="GO:0032259">
    <property type="term" value="P:methylation"/>
    <property type="evidence" value="ECO:0007669"/>
    <property type="project" value="UniProtKB-KW"/>
</dbReference>
<evidence type="ECO:0000313" key="3">
    <source>
        <dbReference type="EMBL" id="MFF3569874.1"/>
    </source>
</evidence>
<keyword evidence="1 3" id="KW-0489">Methyltransferase</keyword>
<proteinExistence type="predicted"/>
<evidence type="ECO:0000256" key="1">
    <source>
        <dbReference type="ARBA" id="ARBA00022603"/>
    </source>
</evidence>
<dbReference type="EC" id="2.1.1.-" evidence="3"/>